<dbReference type="InterPro" id="IPR033728">
    <property type="entry name" value="ThrRS_core"/>
</dbReference>
<comment type="subcellular location">
    <subcellularLocation>
        <location evidence="13">Cytoplasm</location>
    </subcellularLocation>
</comment>
<dbReference type="NCBIfam" id="TIGR00418">
    <property type="entry name" value="thrS"/>
    <property type="match status" value="1"/>
</dbReference>
<keyword evidence="5 13" id="KW-0479">Metal-binding</keyword>
<dbReference type="Gene3D" id="3.10.20.30">
    <property type="match status" value="1"/>
</dbReference>
<feature type="binding site" evidence="13">
    <location>
        <position position="540"/>
    </location>
    <ligand>
        <name>Zn(2+)</name>
        <dbReference type="ChEBI" id="CHEBI:29105"/>
        <note>catalytic</note>
    </ligand>
</feature>
<evidence type="ECO:0000256" key="13">
    <source>
        <dbReference type="HAMAP-Rule" id="MF_00184"/>
    </source>
</evidence>
<proteinExistence type="inferred from homology"/>
<dbReference type="EC" id="6.1.1.3" evidence="13"/>
<dbReference type="Gene3D" id="3.30.930.10">
    <property type="entry name" value="Bira Bifunctional Protein, Domain 2"/>
    <property type="match status" value="1"/>
</dbReference>
<keyword evidence="6 13" id="KW-0547">Nucleotide-binding</keyword>
<keyword evidence="3 13" id="KW-0820">tRNA-binding</keyword>
<dbReference type="InterPro" id="IPR012947">
    <property type="entry name" value="tRNA_SAD"/>
</dbReference>
<evidence type="ECO:0000259" key="15">
    <source>
        <dbReference type="PROSITE" id="PS51880"/>
    </source>
</evidence>
<evidence type="ECO:0000256" key="4">
    <source>
        <dbReference type="ARBA" id="ARBA00022598"/>
    </source>
</evidence>
<accession>A0ABV7VDW2</accession>
<dbReference type="GO" id="GO:0004829">
    <property type="term" value="F:threonine-tRNA ligase activity"/>
    <property type="evidence" value="ECO:0007669"/>
    <property type="project" value="UniProtKB-EC"/>
</dbReference>
<evidence type="ECO:0000256" key="3">
    <source>
        <dbReference type="ARBA" id="ARBA00022555"/>
    </source>
</evidence>
<feature type="domain" description="Aminoacyl-transfer RNA synthetases class-II family profile" evidence="14">
    <location>
        <begin position="261"/>
        <end position="563"/>
    </location>
</feature>
<organism evidence="16 17">
    <name type="scientific">Ferrovibrio xuzhouensis</name>
    <dbReference type="NCBI Taxonomy" id="1576914"/>
    <lineage>
        <taxon>Bacteria</taxon>
        <taxon>Pseudomonadati</taxon>
        <taxon>Pseudomonadota</taxon>
        <taxon>Alphaproteobacteria</taxon>
        <taxon>Rhodospirillales</taxon>
        <taxon>Rhodospirillaceae</taxon>
        <taxon>Ferrovibrio</taxon>
    </lineage>
</organism>
<dbReference type="InterPro" id="IPR036621">
    <property type="entry name" value="Anticodon-bd_dom_sf"/>
</dbReference>
<dbReference type="RefSeq" id="WP_379724730.1">
    <property type="nucleotide sequence ID" value="NZ_JBHRYJ010000001.1"/>
</dbReference>
<dbReference type="Gene3D" id="3.30.54.20">
    <property type="match status" value="1"/>
</dbReference>
<dbReference type="SUPFAM" id="SSF55681">
    <property type="entry name" value="Class II aaRS and biotin synthetases"/>
    <property type="match status" value="1"/>
</dbReference>
<dbReference type="InterPro" id="IPR045864">
    <property type="entry name" value="aa-tRNA-synth_II/BPL/LPL"/>
</dbReference>
<keyword evidence="4 13" id="KW-0436">Ligase</keyword>
<dbReference type="EMBL" id="JBHRYJ010000001">
    <property type="protein sequence ID" value="MFC3675689.1"/>
    <property type="molecule type" value="Genomic_DNA"/>
</dbReference>
<dbReference type="PRINTS" id="PR01047">
    <property type="entry name" value="TRNASYNTHTHR"/>
</dbReference>
<comment type="caution">
    <text evidence="13">Lacks conserved residue(s) required for the propagation of feature annotation.</text>
</comment>
<evidence type="ECO:0000256" key="5">
    <source>
        <dbReference type="ARBA" id="ARBA00022723"/>
    </source>
</evidence>
<dbReference type="Pfam" id="PF03129">
    <property type="entry name" value="HGTP_anticodon"/>
    <property type="match status" value="1"/>
</dbReference>
<dbReference type="Gene3D" id="3.30.980.10">
    <property type="entry name" value="Threonyl-trna Synthetase, Chain A, domain 2"/>
    <property type="match status" value="1"/>
</dbReference>
<dbReference type="PANTHER" id="PTHR11451:SF44">
    <property type="entry name" value="THREONINE--TRNA LIGASE, CHLOROPLASTIC_MITOCHONDRIAL 2"/>
    <property type="match status" value="1"/>
</dbReference>
<comment type="similarity">
    <text evidence="1 13">Belongs to the class-II aminoacyl-tRNA synthetase family.</text>
</comment>
<reference evidence="17" key="1">
    <citation type="journal article" date="2019" name="Int. J. Syst. Evol. Microbiol.">
        <title>The Global Catalogue of Microorganisms (GCM) 10K type strain sequencing project: providing services to taxonomists for standard genome sequencing and annotation.</title>
        <authorList>
            <consortium name="The Broad Institute Genomics Platform"/>
            <consortium name="The Broad Institute Genome Sequencing Center for Infectious Disease"/>
            <person name="Wu L."/>
            <person name="Ma J."/>
        </authorList>
    </citation>
    <scope>NUCLEOTIDE SEQUENCE [LARGE SCALE GENOMIC DNA]</scope>
    <source>
        <strain evidence="17">KCTC 42182</strain>
    </source>
</reference>
<comment type="caution">
    <text evidence="16">The sequence shown here is derived from an EMBL/GenBank/DDBJ whole genome shotgun (WGS) entry which is preliminary data.</text>
</comment>
<dbReference type="PROSITE" id="PS50862">
    <property type="entry name" value="AA_TRNA_LIGASE_II"/>
    <property type="match status" value="1"/>
</dbReference>
<dbReference type="InterPro" id="IPR002314">
    <property type="entry name" value="aa-tRNA-synt_IIb"/>
</dbReference>
<evidence type="ECO:0000313" key="16">
    <source>
        <dbReference type="EMBL" id="MFC3675689.1"/>
    </source>
</evidence>
<keyword evidence="9 13" id="KW-0694">RNA-binding</keyword>
<dbReference type="SUPFAM" id="SSF52954">
    <property type="entry name" value="Class II aaRS ABD-related"/>
    <property type="match status" value="1"/>
</dbReference>
<gene>
    <name evidence="13 16" type="primary">thrS</name>
    <name evidence="16" type="ORF">ACFOOQ_09060</name>
</gene>
<keyword evidence="10 13" id="KW-0648">Protein biosynthesis</keyword>
<name>A0ABV7VDW2_9PROT</name>
<evidence type="ECO:0000256" key="2">
    <source>
        <dbReference type="ARBA" id="ARBA00022490"/>
    </source>
</evidence>
<comment type="subunit">
    <text evidence="13">Homodimer.</text>
</comment>
<evidence type="ECO:0000256" key="8">
    <source>
        <dbReference type="ARBA" id="ARBA00022840"/>
    </source>
</evidence>
<dbReference type="Gene3D" id="3.40.50.800">
    <property type="entry name" value="Anticodon-binding domain"/>
    <property type="match status" value="1"/>
</dbReference>
<dbReference type="HAMAP" id="MF_00184">
    <property type="entry name" value="Thr_tRNA_synth"/>
    <property type="match status" value="1"/>
</dbReference>
<dbReference type="SUPFAM" id="SSF55186">
    <property type="entry name" value="ThrRS/AlaRS common domain"/>
    <property type="match status" value="1"/>
</dbReference>
<dbReference type="InterPro" id="IPR004154">
    <property type="entry name" value="Anticodon-bd"/>
</dbReference>
<evidence type="ECO:0000256" key="6">
    <source>
        <dbReference type="ARBA" id="ARBA00022741"/>
    </source>
</evidence>
<dbReference type="Pfam" id="PF00587">
    <property type="entry name" value="tRNA-synt_2b"/>
    <property type="match status" value="1"/>
</dbReference>
<dbReference type="InterPro" id="IPR012676">
    <property type="entry name" value="TGS-like"/>
</dbReference>
<sequence>MSQPAVSPGSSGADIRVTLPDGSARTYPAGTTGAGVAASIGAGLAKAALAIRLDGALKDLATPITQDAKLEIVTLKDRNEAELLELIRHDGAHVLAQAVQELFPGTQITFGPATEDGFYYDFVRDEPFTPEDFGRIEQRMAEIVKRDLPITREEWPAAKAVEYFKSIGETYKAEWVDEIAKRGEAISIYRQGDTWLDLCMGPHMPSTGKLPVAFKLMKVSGAYWRGDARNRQLQRVYATAWRDQKELDAYLKRLEEAEKRDHRRLGKDMGLFHQQEEAAGMVFWHPKGWTLYRTLERYMRNRLERAKYQEVKTPQLVDRKLWEASGHWEKFRENMYIAENEEGIRDYAADDSQRIFALKPMNCPCHVQIFNQGLKSYRDLPLRMAEFGSCHRFEPGGALHGIMRVRNFTQDDAHIFCTEDQIISESKEFCDLLQAVYTDMGFTDIKVKFSDRPAKRAGSDATWDKAEAALKDACTASGLDYTLNPGEGAFYGPKLEFVLRDTIGRDWQCGTLQVDFVLPERLDADYVGADGARHRPVMLHRAILGSFERFIGILLEHYAGRLPLWMAPLQAVVAPIVSDCDDYAQKVADALDAAGLRVDTDLRNEKINYKIRELSLAKVPVILVVGKKEAEQGTVTLRRLGEEKQETIALADALARLTTEARMPGAPAPAISA</sequence>
<dbReference type="Pfam" id="PF07973">
    <property type="entry name" value="tRNA_SAD"/>
    <property type="match status" value="1"/>
</dbReference>
<dbReference type="InterPro" id="IPR018163">
    <property type="entry name" value="Thr/Ala-tRNA-synth_IIc_edit"/>
</dbReference>
<feature type="binding site" evidence="13">
    <location>
        <position position="363"/>
    </location>
    <ligand>
        <name>Zn(2+)</name>
        <dbReference type="ChEBI" id="CHEBI:29105"/>
        <note>catalytic</note>
    </ligand>
</feature>
<protein>
    <recommendedName>
        <fullName evidence="13">Threonine--tRNA ligase</fullName>
        <ecNumber evidence="13">6.1.1.3</ecNumber>
    </recommendedName>
    <alternativeName>
        <fullName evidence="13">Threonyl-tRNA synthetase</fullName>
        <shortName evidence="13">ThrRS</shortName>
    </alternativeName>
</protein>
<evidence type="ECO:0000256" key="9">
    <source>
        <dbReference type="ARBA" id="ARBA00022884"/>
    </source>
</evidence>
<comment type="catalytic activity">
    <reaction evidence="12 13">
        <text>tRNA(Thr) + L-threonine + ATP = L-threonyl-tRNA(Thr) + AMP + diphosphate + H(+)</text>
        <dbReference type="Rhea" id="RHEA:24624"/>
        <dbReference type="Rhea" id="RHEA-COMP:9670"/>
        <dbReference type="Rhea" id="RHEA-COMP:9704"/>
        <dbReference type="ChEBI" id="CHEBI:15378"/>
        <dbReference type="ChEBI" id="CHEBI:30616"/>
        <dbReference type="ChEBI" id="CHEBI:33019"/>
        <dbReference type="ChEBI" id="CHEBI:57926"/>
        <dbReference type="ChEBI" id="CHEBI:78442"/>
        <dbReference type="ChEBI" id="CHEBI:78534"/>
        <dbReference type="ChEBI" id="CHEBI:456215"/>
        <dbReference type="EC" id="6.1.1.3"/>
    </reaction>
</comment>
<dbReference type="CDD" id="cd00771">
    <property type="entry name" value="ThrRS_core"/>
    <property type="match status" value="1"/>
</dbReference>
<dbReference type="InterPro" id="IPR002320">
    <property type="entry name" value="Thr-tRNA-ligase_IIa"/>
</dbReference>
<feature type="domain" description="TGS" evidence="15">
    <location>
        <begin position="11"/>
        <end position="74"/>
    </location>
</feature>
<evidence type="ECO:0000313" key="17">
    <source>
        <dbReference type="Proteomes" id="UP001595711"/>
    </source>
</evidence>
<keyword evidence="7 13" id="KW-0862">Zinc</keyword>
<feature type="binding site" evidence="13">
    <location>
        <position position="414"/>
    </location>
    <ligand>
        <name>Zn(2+)</name>
        <dbReference type="ChEBI" id="CHEBI:29105"/>
        <note>catalytic</note>
    </ligand>
</feature>
<dbReference type="InterPro" id="IPR006195">
    <property type="entry name" value="aa-tRNA-synth_II"/>
</dbReference>
<keyword evidence="11 13" id="KW-0030">Aminoacyl-tRNA synthetase</keyword>
<dbReference type="InterPro" id="IPR047246">
    <property type="entry name" value="ThrRS_anticodon"/>
</dbReference>
<dbReference type="InterPro" id="IPR004095">
    <property type="entry name" value="TGS"/>
</dbReference>
<evidence type="ECO:0000256" key="1">
    <source>
        <dbReference type="ARBA" id="ARBA00008226"/>
    </source>
</evidence>
<dbReference type="InterPro" id="IPR012675">
    <property type="entry name" value="Beta-grasp_dom_sf"/>
</dbReference>
<dbReference type="SMART" id="SM00863">
    <property type="entry name" value="tRNA_SAD"/>
    <property type="match status" value="1"/>
</dbReference>
<comment type="cofactor">
    <cofactor evidence="13">
        <name>Zn(2+)</name>
        <dbReference type="ChEBI" id="CHEBI:29105"/>
    </cofactor>
    <text evidence="13">Binds 1 zinc ion per subunit.</text>
</comment>
<evidence type="ECO:0000256" key="7">
    <source>
        <dbReference type="ARBA" id="ARBA00022833"/>
    </source>
</evidence>
<dbReference type="CDD" id="cd00860">
    <property type="entry name" value="ThrRS_anticodon"/>
    <property type="match status" value="1"/>
</dbReference>
<dbReference type="CDD" id="cd01667">
    <property type="entry name" value="TGS_ThrRS"/>
    <property type="match status" value="1"/>
</dbReference>
<evidence type="ECO:0000256" key="12">
    <source>
        <dbReference type="ARBA" id="ARBA00049515"/>
    </source>
</evidence>
<dbReference type="Pfam" id="PF02824">
    <property type="entry name" value="TGS"/>
    <property type="match status" value="1"/>
</dbReference>
<dbReference type="SUPFAM" id="SSF81271">
    <property type="entry name" value="TGS-like"/>
    <property type="match status" value="1"/>
</dbReference>
<keyword evidence="2 13" id="KW-0963">Cytoplasm</keyword>
<dbReference type="Proteomes" id="UP001595711">
    <property type="component" value="Unassembled WGS sequence"/>
</dbReference>
<evidence type="ECO:0000256" key="10">
    <source>
        <dbReference type="ARBA" id="ARBA00022917"/>
    </source>
</evidence>
<evidence type="ECO:0000256" key="11">
    <source>
        <dbReference type="ARBA" id="ARBA00023146"/>
    </source>
</evidence>
<keyword evidence="8 13" id="KW-0067">ATP-binding</keyword>
<evidence type="ECO:0000259" key="14">
    <source>
        <dbReference type="PROSITE" id="PS50862"/>
    </source>
</evidence>
<dbReference type="PROSITE" id="PS51880">
    <property type="entry name" value="TGS"/>
    <property type="match status" value="1"/>
</dbReference>
<dbReference type="PANTHER" id="PTHR11451">
    <property type="entry name" value="THREONINE-TRNA LIGASE"/>
    <property type="match status" value="1"/>
</dbReference>
<keyword evidence="17" id="KW-1185">Reference proteome</keyword>